<feature type="region of interest" description="Disordered" evidence="1">
    <location>
        <begin position="37"/>
        <end position="84"/>
    </location>
</feature>
<evidence type="ECO:0000313" key="3">
    <source>
        <dbReference type="Proteomes" id="UP000765509"/>
    </source>
</evidence>
<name>A0A9Q3BA51_9BASI</name>
<dbReference type="EMBL" id="AVOT02000177">
    <property type="protein sequence ID" value="MBW0461539.1"/>
    <property type="molecule type" value="Genomic_DNA"/>
</dbReference>
<sequence>MNYWNILKKLPKEEEIVRYSNRWDPLLSKSQLKNIKDWNNEKREARKDEAQVDSTRKPQASQPPQEGKKNKKKNRMKPYSPRYRITRIQKDSMENFINMAITLMEFKDKEEQRMRQPHFLKK</sequence>
<proteinExistence type="predicted"/>
<dbReference type="AlphaFoldDB" id="A0A9Q3BA51"/>
<gene>
    <name evidence="2" type="ORF">O181_001254</name>
</gene>
<protein>
    <submittedName>
        <fullName evidence="2">Uncharacterized protein</fullName>
    </submittedName>
</protein>
<comment type="caution">
    <text evidence="2">The sequence shown here is derived from an EMBL/GenBank/DDBJ whole genome shotgun (WGS) entry which is preliminary data.</text>
</comment>
<reference evidence="2" key="1">
    <citation type="submission" date="2021-03" db="EMBL/GenBank/DDBJ databases">
        <title>Draft genome sequence of rust myrtle Austropuccinia psidii MF-1, a brazilian biotype.</title>
        <authorList>
            <person name="Quecine M.C."/>
            <person name="Pachon D.M.R."/>
            <person name="Bonatelli M.L."/>
            <person name="Correr F.H."/>
            <person name="Franceschini L.M."/>
            <person name="Leite T.F."/>
            <person name="Margarido G.R.A."/>
            <person name="Almeida C.A."/>
            <person name="Ferrarezi J.A."/>
            <person name="Labate C.A."/>
        </authorList>
    </citation>
    <scope>NUCLEOTIDE SEQUENCE</scope>
    <source>
        <strain evidence="2">MF-1</strain>
    </source>
</reference>
<evidence type="ECO:0000313" key="2">
    <source>
        <dbReference type="EMBL" id="MBW0461539.1"/>
    </source>
</evidence>
<feature type="compositionally biased region" description="Basic and acidic residues" evidence="1">
    <location>
        <begin position="37"/>
        <end position="56"/>
    </location>
</feature>
<organism evidence="2 3">
    <name type="scientific">Austropuccinia psidii MF-1</name>
    <dbReference type="NCBI Taxonomy" id="1389203"/>
    <lineage>
        <taxon>Eukaryota</taxon>
        <taxon>Fungi</taxon>
        <taxon>Dikarya</taxon>
        <taxon>Basidiomycota</taxon>
        <taxon>Pucciniomycotina</taxon>
        <taxon>Pucciniomycetes</taxon>
        <taxon>Pucciniales</taxon>
        <taxon>Sphaerophragmiaceae</taxon>
        <taxon>Austropuccinia</taxon>
    </lineage>
</organism>
<dbReference type="Proteomes" id="UP000765509">
    <property type="component" value="Unassembled WGS sequence"/>
</dbReference>
<keyword evidence="3" id="KW-1185">Reference proteome</keyword>
<evidence type="ECO:0000256" key="1">
    <source>
        <dbReference type="SAM" id="MobiDB-lite"/>
    </source>
</evidence>
<accession>A0A9Q3BA51</accession>